<dbReference type="Pfam" id="PF01086">
    <property type="entry name" value="Clathrin_lg_ch"/>
    <property type="match status" value="1"/>
</dbReference>
<evidence type="ECO:0000256" key="1">
    <source>
        <dbReference type="ARBA" id="ARBA00003913"/>
    </source>
</evidence>
<evidence type="ECO:0000256" key="6">
    <source>
        <dbReference type="ARBA" id="ARBA00023329"/>
    </source>
</evidence>
<evidence type="ECO:0000256" key="8">
    <source>
        <dbReference type="SAM" id="Coils"/>
    </source>
</evidence>
<evidence type="ECO:0000313" key="11">
    <source>
        <dbReference type="Proteomes" id="UP000001568"/>
    </source>
</evidence>
<protein>
    <recommendedName>
        <fullName evidence="7">Clathrin light chain</fullName>
    </recommendedName>
</protein>
<dbReference type="Proteomes" id="UP000001568">
    <property type="component" value="Chromosome 1"/>
</dbReference>
<feature type="compositionally biased region" description="Basic and acidic residues" evidence="9">
    <location>
        <begin position="1"/>
        <end position="10"/>
    </location>
</feature>
<dbReference type="STRING" id="436017.A4RRM2"/>
<name>A4RRM2_OSTLU</name>
<dbReference type="GeneID" id="4999959"/>
<keyword evidence="6 7" id="KW-0968">Cytoplasmic vesicle</keyword>
<comment type="function">
    <text evidence="1 7">Clathrin is the major protein of the polyhedral coat of coated pits and vesicles.</text>
</comment>
<dbReference type="KEGG" id="olu:OSTLU_29066"/>
<dbReference type="AlphaFoldDB" id="A4RRM2"/>
<evidence type="ECO:0000256" key="4">
    <source>
        <dbReference type="ARBA" id="ARBA00023136"/>
    </source>
</evidence>
<feature type="coiled-coil region" evidence="8">
    <location>
        <begin position="136"/>
        <end position="196"/>
    </location>
</feature>
<accession>A4RRM2</accession>
<evidence type="ECO:0000256" key="7">
    <source>
        <dbReference type="RuleBase" id="RU363137"/>
    </source>
</evidence>
<dbReference type="eggNOG" id="ENOG502R77G">
    <property type="taxonomic scope" value="Eukaryota"/>
</dbReference>
<keyword evidence="4 7" id="KW-0472">Membrane</keyword>
<keyword evidence="8" id="KW-0175">Coiled coil</keyword>
<dbReference type="GO" id="GO:0030132">
    <property type="term" value="C:clathrin coat of coated pit"/>
    <property type="evidence" value="ECO:0007669"/>
    <property type="project" value="InterPro"/>
</dbReference>
<evidence type="ECO:0000256" key="5">
    <source>
        <dbReference type="ARBA" id="ARBA00023176"/>
    </source>
</evidence>
<dbReference type="GO" id="GO:0072583">
    <property type="term" value="P:clathrin-dependent endocytosis"/>
    <property type="evidence" value="ECO:0007669"/>
    <property type="project" value="TreeGrafter"/>
</dbReference>
<evidence type="ECO:0000256" key="9">
    <source>
        <dbReference type="SAM" id="MobiDB-lite"/>
    </source>
</evidence>
<dbReference type="PANTHER" id="PTHR10639:SF7">
    <property type="entry name" value="CLATHRIN LIGHT CHAIN"/>
    <property type="match status" value="1"/>
</dbReference>
<dbReference type="OMA" id="KNTHPVK"/>
<proteinExistence type="inferred from homology"/>
<dbReference type="GO" id="GO:0006886">
    <property type="term" value="P:intracellular protein transport"/>
    <property type="evidence" value="ECO:0007669"/>
    <property type="project" value="InterPro"/>
</dbReference>
<gene>
    <name evidence="10" type="ORF">OSTLU_29066</name>
</gene>
<sequence length="243" mass="25945">MDDGSVHEDAGAQEAQMQMNSSFQSVSSLSASKDFGTNAGAEDSGHADGGLDDFGDFAAEPAAVEQMTAEVGQMAVEHAAPAEPAAPAPEEAPMEPVAVMSNAGSASALSESDFAAPEQSVMAEEPAVNMYNSPHLQAFRAEQAKQLAEREEAEKREIERIKEEAQAELELMDSQRAKQISSAKQANRERQTAEEELFANASGWEAVSNYVSDENLVPDSLTDLSKMRSLIRVLKNTPPVKSA</sequence>
<keyword evidence="5 7" id="KW-0168">Coated pit</keyword>
<organism evidence="10 11">
    <name type="scientific">Ostreococcus lucimarinus (strain CCE9901)</name>
    <dbReference type="NCBI Taxonomy" id="436017"/>
    <lineage>
        <taxon>Eukaryota</taxon>
        <taxon>Viridiplantae</taxon>
        <taxon>Chlorophyta</taxon>
        <taxon>Mamiellophyceae</taxon>
        <taxon>Mamiellales</taxon>
        <taxon>Bathycoccaceae</taxon>
        <taxon>Ostreococcus</taxon>
    </lineage>
</organism>
<reference evidence="10 11" key="1">
    <citation type="journal article" date="2007" name="Proc. Natl. Acad. Sci. U.S.A.">
        <title>The tiny eukaryote Ostreococcus provides genomic insights into the paradox of plankton speciation.</title>
        <authorList>
            <person name="Palenik B."/>
            <person name="Grimwood J."/>
            <person name="Aerts A."/>
            <person name="Rouze P."/>
            <person name="Salamov A."/>
            <person name="Putnam N."/>
            <person name="Dupont C."/>
            <person name="Jorgensen R."/>
            <person name="Derelle E."/>
            <person name="Rombauts S."/>
            <person name="Zhou K."/>
            <person name="Otillar R."/>
            <person name="Merchant S.S."/>
            <person name="Podell S."/>
            <person name="Gaasterland T."/>
            <person name="Napoli C."/>
            <person name="Gendler K."/>
            <person name="Manuell A."/>
            <person name="Tai V."/>
            <person name="Vallon O."/>
            <person name="Piganeau G."/>
            <person name="Jancek S."/>
            <person name="Heijde M."/>
            <person name="Jabbari K."/>
            <person name="Bowler C."/>
            <person name="Lohr M."/>
            <person name="Robbens S."/>
            <person name="Werner G."/>
            <person name="Dubchak I."/>
            <person name="Pazour G.J."/>
            <person name="Ren Q."/>
            <person name="Paulsen I."/>
            <person name="Delwiche C."/>
            <person name="Schmutz J."/>
            <person name="Rokhsar D."/>
            <person name="Van de Peer Y."/>
            <person name="Moreau H."/>
            <person name="Grigoriev I.V."/>
        </authorList>
    </citation>
    <scope>NUCLEOTIDE SEQUENCE [LARGE SCALE GENOMIC DNA]</scope>
    <source>
        <strain evidence="10 11">CCE9901</strain>
    </source>
</reference>
<comment type="similarity">
    <text evidence="3 7">Belongs to the clathrin light chain family.</text>
</comment>
<keyword evidence="11" id="KW-1185">Reference proteome</keyword>
<evidence type="ECO:0000313" key="10">
    <source>
        <dbReference type="EMBL" id="ABO94218.1"/>
    </source>
</evidence>
<dbReference type="PANTHER" id="PTHR10639">
    <property type="entry name" value="CLATHRIN LIGHT CHAIN"/>
    <property type="match status" value="1"/>
</dbReference>
<dbReference type="EMBL" id="CP000581">
    <property type="protein sequence ID" value="ABO94218.1"/>
    <property type="molecule type" value="Genomic_DNA"/>
</dbReference>
<dbReference type="Gramene" id="ABO94218">
    <property type="protein sequence ID" value="ABO94218"/>
    <property type="gene ID" value="OSTLU_29066"/>
</dbReference>
<dbReference type="HOGENOM" id="CLU_1144165_0_0_1"/>
<dbReference type="RefSeq" id="XP_001415926.1">
    <property type="nucleotide sequence ID" value="XM_001415889.1"/>
</dbReference>
<dbReference type="GO" id="GO:0030130">
    <property type="term" value="C:clathrin coat of trans-Golgi network vesicle"/>
    <property type="evidence" value="ECO:0007669"/>
    <property type="project" value="InterPro"/>
</dbReference>
<dbReference type="GO" id="GO:0032050">
    <property type="term" value="F:clathrin heavy chain binding"/>
    <property type="evidence" value="ECO:0007669"/>
    <property type="project" value="TreeGrafter"/>
</dbReference>
<feature type="region of interest" description="Disordered" evidence="9">
    <location>
        <begin position="1"/>
        <end position="62"/>
    </location>
</feature>
<comment type="subcellular location">
    <subcellularLocation>
        <location evidence="2 7">Cytoplasmic vesicle membrane</location>
        <topology evidence="2 7">Peripheral membrane protein</topology>
        <orientation evidence="2 7">Cytoplasmic side</orientation>
    </subcellularLocation>
    <subcellularLocation>
        <location evidence="7">Membrane</location>
        <location evidence="7">Coated pit</location>
        <topology evidence="7">Peripheral membrane protein</topology>
        <orientation evidence="7">Cytoplasmic side</orientation>
    </subcellularLocation>
    <text evidence="7">Cytoplasmic face of coated pits and vesicles.</text>
</comment>
<dbReference type="OrthoDB" id="5512at2759"/>
<dbReference type="GO" id="GO:0005198">
    <property type="term" value="F:structural molecule activity"/>
    <property type="evidence" value="ECO:0007669"/>
    <property type="project" value="InterPro"/>
</dbReference>
<dbReference type="InterPro" id="IPR000996">
    <property type="entry name" value="Clathrin_L-chain"/>
</dbReference>
<evidence type="ECO:0000256" key="3">
    <source>
        <dbReference type="ARBA" id="ARBA00005263"/>
    </source>
</evidence>
<evidence type="ECO:0000256" key="2">
    <source>
        <dbReference type="ARBA" id="ARBA00004180"/>
    </source>
</evidence>
<feature type="compositionally biased region" description="Low complexity" evidence="9">
    <location>
        <begin position="21"/>
        <end position="32"/>
    </location>
</feature>